<gene>
    <name evidence="9" type="ORF">CYBJADRAFT_185927</name>
</gene>
<dbReference type="STRING" id="983966.A0A1E4RYW6"/>
<evidence type="ECO:0000256" key="6">
    <source>
        <dbReference type="ARBA" id="ARBA00023242"/>
    </source>
</evidence>
<dbReference type="InterPro" id="IPR011335">
    <property type="entry name" value="Restrct_endonuc-II-like"/>
</dbReference>
<dbReference type="InterPro" id="IPR004579">
    <property type="entry name" value="ERCC1/RAD10/SWI10"/>
</dbReference>
<evidence type="ECO:0000256" key="5">
    <source>
        <dbReference type="ARBA" id="ARBA00023204"/>
    </source>
</evidence>
<dbReference type="GO" id="GO:0003697">
    <property type="term" value="F:single-stranded DNA binding"/>
    <property type="evidence" value="ECO:0007669"/>
    <property type="project" value="TreeGrafter"/>
</dbReference>
<feature type="domain" description="ERCC1-like central" evidence="8">
    <location>
        <begin position="78"/>
        <end position="148"/>
    </location>
</feature>
<comment type="subcellular location">
    <subcellularLocation>
        <location evidence="1">Nucleus</location>
    </subcellularLocation>
</comment>
<dbReference type="RefSeq" id="XP_020069495.1">
    <property type="nucleotide sequence ID" value="XM_020217192.1"/>
</dbReference>
<keyword evidence="4" id="KW-0238">DNA-binding</keyword>
<evidence type="ECO:0000256" key="7">
    <source>
        <dbReference type="SAM" id="MobiDB-lite"/>
    </source>
</evidence>
<keyword evidence="6" id="KW-0539">Nucleus</keyword>
<dbReference type="SUPFAM" id="SSF52980">
    <property type="entry name" value="Restriction endonuclease-like"/>
    <property type="match status" value="1"/>
</dbReference>
<organism evidence="9 10">
    <name type="scientific">Cyberlindnera jadinii (strain ATCC 18201 / CBS 1600 / BCRC 20928 / JCM 3617 / NBRC 0987 / NRRL Y-1542)</name>
    <name type="common">Torula yeast</name>
    <name type="synonym">Candida utilis</name>
    <dbReference type="NCBI Taxonomy" id="983966"/>
    <lineage>
        <taxon>Eukaryota</taxon>
        <taxon>Fungi</taxon>
        <taxon>Dikarya</taxon>
        <taxon>Ascomycota</taxon>
        <taxon>Saccharomycotina</taxon>
        <taxon>Saccharomycetes</taxon>
        <taxon>Phaffomycetales</taxon>
        <taxon>Phaffomycetaceae</taxon>
        <taxon>Cyberlindnera</taxon>
    </lineage>
</organism>
<dbReference type="OrthoDB" id="10262814at2759"/>
<dbReference type="PANTHER" id="PTHR12749:SF0">
    <property type="entry name" value="DNA EXCISION REPAIR PROTEIN ERCC-1"/>
    <property type="match status" value="1"/>
</dbReference>
<proteinExistence type="inferred from homology"/>
<dbReference type="OMA" id="ITKLCMF"/>
<dbReference type="GO" id="GO:0006302">
    <property type="term" value="P:double-strand break repair"/>
    <property type="evidence" value="ECO:0007669"/>
    <property type="project" value="UniProtKB-ARBA"/>
</dbReference>
<protein>
    <submittedName>
        <fullName evidence="9">Rad10-domain-containing protein</fullName>
    </submittedName>
</protein>
<name>A0A1E4RYW6_CYBJN</name>
<evidence type="ECO:0000259" key="8">
    <source>
        <dbReference type="Pfam" id="PF03834"/>
    </source>
</evidence>
<evidence type="ECO:0000256" key="4">
    <source>
        <dbReference type="ARBA" id="ARBA00023125"/>
    </source>
</evidence>
<dbReference type="GeneID" id="30991588"/>
<dbReference type="Proteomes" id="UP000094389">
    <property type="component" value="Unassembled WGS sequence"/>
</dbReference>
<feature type="compositionally biased region" description="Polar residues" evidence="7">
    <location>
        <begin position="76"/>
        <end position="86"/>
    </location>
</feature>
<reference evidence="9 10" key="1">
    <citation type="journal article" date="2016" name="Proc. Natl. Acad. Sci. U.S.A.">
        <title>Comparative genomics of biotechnologically important yeasts.</title>
        <authorList>
            <person name="Riley R."/>
            <person name="Haridas S."/>
            <person name="Wolfe K.H."/>
            <person name="Lopes M.R."/>
            <person name="Hittinger C.T."/>
            <person name="Goeker M."/>
            <person name="Salamov A.A."/>
            <person name="Wisecaver J.H."/>
            <person name="Long T.M."/>
            <person name="Calvey C.H."/>
            <person name="Aerts A.L."/>
            <person name="Barry K.W."/>
            <person name="Choi C."/>
            <person name="Clum A."/>
            <person name="Coughlan A.Y."/>
            <person name="Deshpande S."/>
            <person name="Douglass A.P."/>
            <person name="Hanson S.J."/>
            <person name="Klenk H.-P."/>
            <person name="LaButti K.M."/>
            <person name="Lapidus A."/>
            <person name="Lindquist E.A."/>
            <person name="Lipzen A.M."/>
            <person name="Meier-Kolthoff J.P."/>
            <person name="Ohm R.A."/>
            <person name="Otillar R.P."/>
            <person name="Pangilinan J.L."/>
            <person name="Peng Y."/>
            <person name="Rokas A."/>
            <person name="Rosa C.A."/>
            <person name="Scheuner C."/>
            <person name="Sibirny A.A."/>
            <person name="Slot J.C."/>
            <person name="Stielow J.B."/>
            <person name="Sun H."/>
            <person name="Kurtzman C.P."/>
            <person name="Blackwell M."/>
            <person name="Grigoriev I.V."/>
            <person name="Jeffries T.W."/>
        </authorList>
    </citation>
    <scope>NUCLEOTIDE SEQUENCE [LARGE SCALE GENOMIC DNA]</scope>
    <source>
        <strain evidence="10">ATCC 18201 / CBS 1600 / BCRC 20928 / JCM 3617 / NBRC 0987 / NRRL Y-1542</strain>
    </source>
</reference>
<feature type="compositionally biased region" description="Basic and acidic residues" evidence="7">
    <location>
        <begin position="20"/>
        <end position="33"/>
    </location>
</feature>
<dbReference type="GO" id="GO:0070914">
    <property type="term" value="P:UV-damage excision repair"/>
    <property type="evidence" value="ECO:0007669"/>
    <property type="project" value="TreeGrafter"/>
</dbReference>
<dbReference type="AlphaFoldDB" id="A0A1E4RYW6"/>
<sequence length="163" mass="18991">MDNQDSTSFASILAGVQRLRENGEVAREPENKQVQRQQQSPQPVQRQPSPHIGQKRINAFNQDKSRSQGPKVPKPSSLNVNSRQKQNPLMSSLTNVNYIFVEQRNVYDFLVNGRDVIFLSLKYHKLHPEYIQNRMKPLMKKNAILLSILHCFWHSRMNRLLNT</sequence>
<accession>A0A1E4RYW6</accession>
<keyword evidence="10" id="KW-1185">Reference proteome</keyword>
<dbReference type="PANTHER" id="PTHR12749">
    <property type="entry name" value="EXCISION REPAIR CROSS-COMPLEMENTING 1 ERCC1"/>
    <property type="match status" value="1"/>
</dbReference>
<dbReference type="GO" id="GO:0006312">
    <property type="term" value="P:mitotic recombination"/>
    <property type="evidence" value="ECO:0007669"/>
    <property type="project" value="TreeGrafter"/>
</dbReference>
<dbReference type="InterPro" id="IPR047260">
    <property type="entry name" value="ERCC1-like_central_dom"/>
</dbReference>
<feature type="region of interest" description="Disordered" evidence="7">
    <location>
        <begin position="20"/>
        <end position="86"/>
    </location>
</feature>
<dbReference type="EMBL" id="KV453935">
    <property type="protein sequence ID" value="ODV72456.1"/>
    <property type="molecule type" value="Genomic_DNA"/>
</dbReference>
<comment type="similarity">
    <text evidence="2">Belongs to the ERCC1/RAD10/SWI10 family.</text>
</comment>
<evidence type="ECO:0000256" key="3">
    <source>
        <dbReference type="ARBA" id="ARBA00022763"/>
    </source>
</evidence>
<keyword evidence="5" id="KW-0234">DNA repair</keyword>
<evidence type="ECO:0000256" key="2">
    <source>
        <dbReference type="ARBA" id="ARBA00008283"/>
    </source>
</evidence>
<dbReference type="GO" id="GO:0000110">
    <property type="term" value="C:nucleotide-excision repair factor 1 complex"/>
    <property type="evidence" value="ECO:0007669"/>
    <property type="project" value="TreeGrafter"/>
</dbReference>
<dbReference type="Pfam" id="PF03834">
    <property type="entry name" value="Rad10"/>
    <property type="match status" value="1"/>
</dbReference>
<dbReference type="GO" id="GO:0003684">
    <property type="term" value="F:damaged DNA binding"/>
    <property type="evidence" value="ECO:0007669"/>
    <property type="project" value="InterPro"/>
</dbReference>
<keyword evidence="3" id="KW-0227">DNA damage</keyword>
<dbReference type="GO" id="GO:0070522">
    <property type="term" value="C:ERCC4-ERCC1 complex"/>
    <property type="evidence" value="ECO:0007669"/>
    <property type="project" value="TreeGrafter"/>
</dbReference>
<evidence type="ECO:0000313" key="10">
    <source>
        <dbReference type="Proteomes" id="UP000094389"/>
    </source>
</evidence>
<feature type="compositionally biased region" description="Low complexity" evidence="7">
    <location>
        <begin position="34"/>
        <end position="50"/>
    </location>
</feature>
<evidence type="ECO:0000256" key="1">
    <source>
        <dbReference type="ARBA" id="ARBA00004123"/>
    </source>
</evidence>
<evidence type="ECO:0000313" key="9">
    <source>
        <dbReference type="EMBL" id="ODV72456.1"/>
    </source>
</evidence>
<dbReference type="Gene3D" id="3.40.50.10130">
    <property type="match status" value="1"/>
</dbReference>